<feature type="transmembrane region" description="Helical" evidence="1">
    <location>
        <begin position="36"/>
        <end position="58"/>
    </location>
</feature>
<gene>
    <name evidence="2" type="ORF">PMAYCL1PPCAC_13433</name>
</gene>
<organism evidence="2 3">
    <name type="scientific">Pristionchus mayeri</name>
    <dbReference type="NCBI Taxonomy" id="1317129"/>
    <lineage>
        <taxon>Eukaryota</taxon>
        <taxon>Metazoa</taxon>
        <taxon>Ecdysozoa</taxon>
        <taxon>Nematoda</taxon>
        <taxon>Chromadorea</taxon>
        <taxon>Rhabditida</taxon>
        <taxon>Rhabditina</taxon>
        <taxon>Diplogasteromorpha</taxon>
        <taxon>Diplogasteroidea</taxon>
        <taxon>Neodiplogasteridae</taxon>
        <taxon>Pristionchus</taxon>
    </lineage>
</organism>
<dbReference type="Proteomes" id="UP001328107">
    <property type="component" value="Unassembled WGS sequence"/>
</dbReference>
<dbReference type="EMBL" id="BTRK01000003">
    <property type="protein sequence ID" value="GMR43238.1"/>
    <property type="molecule type" value="Genomic_DNA"/>
</dbReference>
<dbReference type="Pfam" id="PF10323">
    <property type="entry name" value="7TM_GPCR_Srv"/>
    <property type="match status" value="1"/>
</dbReference>
<feature type="transmembrane region" description="Helical" evidence="1">
    <location>
        <begin position="6"/>
        <end position="24"/>
    </location>
</feature>
<protein>
    <recommendedName>
        <fullName evidence="4">Serpentine receptor class gamma</fullName>
    </recommendedName>
</protein>
<dbReference type="AlphaFoldDB" id="A0AAN4ZL49"/>
<evidence type="ECO:0000313" key="2">
    <source>
        <dbReference type="EMBL" id="GMR43238.1"/>
    </source>
</evidence>
<keyword evidence="3" id="KW-1185">Reference proteome</keyword>
<proteinExistence type="predicted"/>
<feature type="transmembrane region" description="Helical" evidence="1">
    <location>
        <begin position="243"/>
        <end position="264"/>
    </location>
</feature>
<evidence type="ECO:0000256" key="1">
    <source>
        <dbReference type="SAM" id="Phobius"/>
    </source>
</evidence>
<feature type="non-terminal residue" evidence="2">
    <location>
        <position position="265"/>
    </location>
</feature>
<keyword evidence="1" id="KW-0812">Transmembrane</keyword>
<dbReference type="SUPFAM" id="SSF81321">
    <property type="entry name" value="Family A G protein-coupled receptor-like"/>
    <property type="match status" value="1"/>
</dbReference>
<evidence type="ECO:0008006" key="4">
    <source>
        <dbReference type="Google" id="ProtNLM"/>
    </source>
</evidence>
<dbReference type="InterPro" id="IPR019426">
    <property type="entry name" value="7TM_GPCR_serpentine_rcpt_Srv"/>
</dbReference>
<sequence length="265" mass="30089">MPSWTEVIPDAILASLYSYLLIRIAASSDPYFKKPFYTFFMSTGLYSILSVVTFHPLVQFAYTEEHWTHYIYKISYSLNIFGANGATFGKAFMAIHRYFVLKNSDYAEKKWSKALIHRLLIKQFVFSAVLTAPVYPAAYTYQEDVIVALSPKHTLILKSFSVTAYVIYIICNAVCLVLILREHCILHGKIVLQHFSTTLFAEQRNLFIVVIVSSLCYLIKALHQATVSSFTINLSLSISRNVSFQYPIVNGIATYAPPICLVLFS</sequence>
<feature type="transmembrane region" description="Helical" evidence="1">
    <location>
        <begin position="159"/>
        <end position="180"/>
    </location>
</feature>
<keyword evidence="1" id="KW-1133">Transmembrane helix</keyword>
<feature type="transmembrane region" description="Helical" evidence="1">
    <location>
        <begin position="119"/>
        <end position="139"/>
    </location>
</feature>
<dbReference type="PANTHER" id="PTHR31552">
    <property type="entry name" value="SERPENTINE RECEPTOR CLASS GAMMA"/>
    <property type="match status" value="1"/>
</dbReference>
<accession>A0AAN4ZL49</accession>
<comment type="caution">
    <text evidence="2">The sequence shown here is derived from an EMBL/GenBank/DDBJ whole genome shotgun (WGS) entry which is preliminary data.</text>
</comment>
<evidence type="ECO:0000313" key="3">
    <source>
        <dbReference type="Proteomes" id="UP001328107"/>
    </source>
</evidence>
<keyword evidence="1" id="KW-0472">Membrane</keyword>
<feature type="transmembrane region" description="Helical" evidence="1">
    <location>
        <begin position="206"/>
        <end position="223"/>
    </location>
</feature>
<name>A0AAN4ZL49_9BILA</name>
<reference evidence="3" key="1">
    <citation type="submission" date="2022-10" db="EMBL/GenBank/DDBJ databases">
        <title>Genome assembly of Pristionchus species.</title>
        <authorList>
            <person name="Yoshida K."/>
            <person name="Sommer R.J."/>
        </authorList>
    </citation>
    <scope>NUCLEOTIDE SEQUENCE [LARGE SCALE GENOMIC DNA]</scope>
    <source>
        <strain evidence="3">RS5460</strain>
    </source>
</reference>
<dbReference type="PANTHER" id="PTHR31552:SF31">
    <property type="entry name" value="SERPENTINE RECEPTOR CLASS GAMMA"/>
    <property type="match status" value="1"/>
</dbReference>